<comment type="caution">
    <text evidence="3">The sequence shown here is derived from an EMBL/GenBank/DDBJ whole genome shotgun (WGS) entry which is preliminary data.</text>
</comment>
<dbReference type="AlphaFoldDB" id="A8N073"/>
<protein>
    <recommendedName>
        <fullName evidence="2">GST N-terminal domain-containing protein</fullName>
    </recommendedName>
</protein>
<organism evidence="3 4">
    <name type="scientific">Coprinopsis cinerea (strain Okayama-7 / 130 / ATCC MYA-4618 / FGSC 9003)</name>
    <name type="common">Inky cap fungus</name>
    <name type="synonym">Hormographiella aspergillata</name>
    <dbReference type="NCBI Taxonomy" id="240176"/>
    <lineage>
        <taxon>Eukaryota</taxon>
        <taxon>Fungi</taxon>
        <taxon>Dikarya</taxon>
        <taxon>Basidiomycota</taxon>
        <taxon>Agaricomycotina</taxon>
        <taxon>Agaricomycetes</taxon>
        <taxon>Agaricomycetidae</taxon>
        <taxon>Agaricales</taxon>
        <taxon>Agaricineae</taxon>
        <taxon>Psathyrellaceae</taxon>
        <taxon>Coprinopsis</taxon>
    </lineage>
</organism>
<dbReference type="KEGG" id="cci:CC1G_02842"/>
<evidence type="ECO:0000313" key="3">
    <source>
        <dbReference type="EMBL" id="EAU93612.1"/>
    </source>
</evidence>
<dbReference type="VEuPathDB" id="FungiDB:CC1G_02842"/>
<evidence type="ECO:0000313" key="4">
    <source>
        <dbReference type="Proteomes" id="UP000001861"/>
    </source>
</evidence>
<dbReference type="Gene3D" id="3.40.30.10">
    <property type="entry name" value="Glutaredoxin"/>
    <property type="match status" value="1"/>
</dbReference>
<dbReference type="PANTHER" id="PTHR44051:SF8">
    <property type="entry name" value="GLUTATHIONE S-TRANSFERASE GSTA"/>
    <property type="match status" value="1"/>
</dbReference>
<dbReference type="SUPFAM" id="SSF47616">
    <property type="entry name" value="GST C-terminal domain-like"/>
    <property type="match status" value="1"/>
</dbReference>
<dbReference type="Pfam" id="PF13409">
    <property type="entry name" value="GST_N_2"/>
    <property type="match status" value="1"/>
</dbReference>
<feature type="domain" description="GST N-terminal" evidence="2">
    <location>
        <begin position="7"/>
        <end position="108"/>
    </location>
</feature>
<evidence type="ECO:0000259" key="2">
    <source>
        <dbReference type="PROSITE" id="PS50404"/>
    </source>
</evidence>
<reference evidence="3 4" key="1">
    <citation type="journal article" date="2010" name="Proc. Natl. Acad. Sci. U.S.A.">
        <title>Insights into evolution of multicellular fungi from the assembled chromosomes of the mushroom Coprinopsis cinerea (Coprinus cinereus).</title>
        <authorList>
            <person name="Stajich J.E."/>
            <person name="Wilke S.K."/>
            <person name="Ahren D."/>
            <person name="Au C.H."/>
            <person name="Birren B.W."/>
            <person name="Borodovsky M."/>
            <person name="Burns C."/>
            <person name="Canback B."/>
            <person name="Casselton L.A."/>
            <person name="Cheng C.K."/>
            <person name="Deng J."/>
            <person name="Dietrich F.S."/>
            <person name="Fargo D.C."/>
            <person name="Farman M.L."/>
            <person name="Gathman A.C."/>
            <person name="Goldberg J."/>
            <person name="Guigo R."/>
            <person name="Hoegger P.J."/>
            <person name="Hooker J.B."/>
            <person name="Huggins A."/>
            <person name="James T.Y."/>
            <person name="Kamada T."/>
            <person name="Kilaru S."/>
            <person name="Kodira C."/>
            <person name="Kues U."/>
            <person name="Kupfer D."/>
            <person name="Kwan H.S."/>
            <person name="Lomsadze A."/>
            <person name="Li W."/>
            <person name="Lilly W.W."/>
            <person name="Ma L.J."/>
            <person name="Mackey A.J."/>
            <person name="Manning G."/>
            <person name="Martin F."/>
            <person name="Muraguchi H."/>
            <person name="Natvig D.O."/>
            <person name="Palmerini H."/>
            <person name="Ramesh M.A."/>
            <person name="Rehmeyer C.J."/>
            <person name="Roe B.A."/>
            <person name="Shenoy N."/>
            <person name="Stanke M."/>
            <person name="Ter-Hovhannisyan V."/>
            <person name="Tunlid A."/>
            <person name="Velagapudi R."/>
            <person name="Vision T.J."/>
            <person name="Zeng Q."/>
            <person name="Zolan M.E."/>
            <person name="Pukkila P.J."/>
        </authorList>
    </citation>
    <scope>NUCLEOTIDE SEQUENCE [LARGE SCALE GENOMIC DNA]</scope>
    <source>
        <strain evidence="4">Okayama-7 / 130 / ATCC MYA-4618 / FGSC 9003</strain>
    </source>
</reference>
<proteinExistence type="inferred from homology"/>
<dbReference type="eggNOG" id="ENOG502QQN3">
    <property type="taxonomic scope" value="Eukaryota"/>
</dbReference>
<dbReference type="InParanoid" id="A8N073"/>
<dbReference type="Pfam" id="PF22041">
    <property type="entry name" value="GST_C_7"/>
    <property type="match status" value="1"/>
</dbReference>
<name>A8N073_COPC7</name>
<dbReference type="RefSeq" id="XP_001828261.1">
    <property type="nucleotide sequence ID" value="XM_001828209.1"/>
</dbReference>
<dbReference type="OrthoDB" id="4951845at2759"/>
<dbReference type="GeneID" id="6004577"/>
<sequence length="265" mass="30693">MITFYDLPSILPENDWSPNTWRTRLCLDYKGLDYKTEWVEFPDIAKVCQEQGIAATATWRDGSPYFSVPAIVDVQESESDTGFTMKRTALAESFEIAKYLDAAYPNTKRVIPEGADAERFQREFPLEFRKLVFLPFCRIFWAKVMTILNPVSRPYFTRARASLMFEKESLDEVAVKTDEEREKIWGDLREGLKAIDRYYKETDEAGPWMLGKTVSFADFVVVAFLVALKRVFGEESEEWRTVKGWDDGRWGHLLQKTAELTGSKL</sequence>
<dbReference type="PANTHER" id="PTHR44051">
    <property type="entry name" value="GLUTATHIONE S-TRANSFERASE-RELATED"/>
    <property type="match status" value="1"/>
</dbReference>
<gene>
    <name evidence="3" type="ORF">CC1G_02842</name>
</gene>
<dbReference type="SUPFAM" id="SSF52833">
    <property type="entry name" value="Thioredoxin-like"/>
    <property type="match status" value="1"/>
</dbReference>
<dbReference type="Gene3D" id="1.20.1050.10">
    <property type="match status" value="1"/>
</dbReference>
<dbReference type="InterPro" id="IPR036249">
    <property type="entry name" value="Thioredoxin-like_sf"/>
</dbReference>
<dbReference type="Proteomes" id="UP000001861">
    <property type="component" value="Unassembled WGS sequence"/>
</dbReference>
<dbReference type="InterPro" id="IPR036282">
    <property type="entry name" value="Glutathione-S-Trfase_C_sf"/>
</dbReference>
<dbReference type="CDD" id="cd00299">
    <property type="entry name" value="GST_C_family"/>
    <property type="match status" value="1"/>
</dbReference>
<dbReference type="OMA" id="EWKSITT"/>
<accession>A8N073</accession>
<dbReference type="PROSITE" id="PS50404">
    <property type="entry name" value="GST_NTER"/>
    <property type="match status" value="1"/>
</dbReference>
<keyword evidence="4" id="KW-1185">Reference proteome</keyword>
<evidence type="ECO:0000256" key="1">
    <source>
        <dbReference type="ARBA" id="ARBA00007409"/>
    </source>
</evidence>
<comment type="similarity">
    <text evidence="1">Belongs to the GST superfamily.</text>
</comment>
<dbReference type="InterPro" id="IPR054416">
    <property type="entry name" value="GST_UstS-like_C"/>
</dbReference>
<dbReference type="EMBL" id="AACS02000001">
    <property type="protein sequence ID" value="EAU93612.1"/>
    <property type="molecule type" value="Genomic_DNA"/>
</dbReference>
<dbReference type="STRING" id="240176.A8N073"/>
<dbReference type="InterPro" id="IPR004045">
    <property type="entry name" value="Glutathione_S-Trfase_N"/>
</dbReference>